<dbReference type="GO" id="GO:0048646">
    <property type="term" value="P:anatomical structure formation involved in morphogenesis"/>
    <property type="evidence" value="ECO:0007669"/>
    <property type="project" value="UniProtKB-ARBA"/>
</dbReference>
<feature type="compositionally biased region" description="Low complexity" evidence="13">
    <location>
        <begin position="91"/>
        <end position="111"/>
    </location>
</feature>
<feature type="domain" description="C2H2-type" evidence="14">
    <location>
        <begin position="399"/>
        <end position="426"/>
    </location>
</feature>
<keyword evidence="16" id="KW-1185">Reference proteome</keyword>
<keyword evidence="7" id="KW-0805">Transcription regulation</keyword>
<keyword evidence="10" id="KW-0539">Nucleus</keyword>
<feature type="domain" description="C2H2-type" evidence="14">
    <location>
        <begin position="641"/>
        <end position="668"/>
    </location>
</feature>
<dbReference type="PROSITE" id="PS00028">
    <property type="entry name" value="ZINC_FINGER_C2H2_1"/>
    <property type="match status" value="7"/>
</dbReference>
<dbReference type="InterPro" id="IPR013087">
    <property type="entry name" value="Znf_C2H2_type"/>
</dbReference>
<feature type="region of interest" description="Disordered" evidence="13">
    <location>
        <begin position="1"/>
        <end position="26"/>
    </location>
</feature>
<dbReference type="Pfam" id="PF00096">
    <property type="entry name" value="zf-C2H2"/>
    <property type="match status" value="5"/>
</dbReference>
<dbReference type="PROSITE" id="PS50157">
    <property type="entry name" value="ZINC_FINGER_C2H2_2"/>
    <property type="match status" value="7"/>
</dbReference>
<keyword evidence="8" id="KW-0238">DNA-binding</keyword>
<dbReference type="SUPFAM" id="SSF57667">
    <property type="entry name" value="beta-beta-alpha zinc fingers"/>
    <property type="match status" value="4"/>
</dbReference>
<dbReference type="FunFam" id="3.30.160.60:FF:002381">
    <property type="entry name" value="Putative spalt protein"/>
    <property type="match status" value="1"/>
</dbReference>
<feature type="compositionally biased region" description="Polar residues" evidence="13">
    <location>
        <begin position="841"/>
        <end position="852"/>
    </location>
</feature>
<feature type="compositionally biased region" description="Low complexity" evidence="13">
    <location>
        <begin position="827"/>
        <end position="836"/>
    </location>
</feature>
<feature type="region of interest" description="Disordered" evidence="13">
    <location>
        <begin position="86"/>
        <end position="121"/>
    </location>
</feature>
<dbReference type="FunFam" id="3.30.160.60:FF:000689">
    <property type="entry name" value="Spalt like transcription factor 1"/>
    <property type="match status" value="1"/>
</dbReference>
<evidence type="ECO:0000313" key="15">
    <source>
        <dbReference type="Ensembl" id="ENSPREP00000022324.1"/>
    </source>
</evidence>
<evidence type="ECO:0000256" key="11">
    <source>
        <dbReference type="ARBA" id="ARBA00038474"/>
    </source>
</evidence>
<reference evidence="15" key="2">
    <citation type="submission" date="2025-08" db="UniProtKB">
        <authorList>
            <consortium name="Ensembl"/>
        </authorList>
    </citation>
    <scope>IDENTIFICATION</scope>
    <source>
        <strain evidence="15">Guanapo</strain>
    </source>
</reference>
<keyword evidence="2" id="KW-0597">Phosphoprotein</keyword>
<feature type="region of interest" description="Disordered" evidence="13">
    <location>
        <begin position="743"/>
        <end position="778"/>
    </location>
</feature>
<dbReference type="Ensembl" id="ENSPRET00000022557.1">
    <property type="protein sequence ID" value="ENSPREP00000022324.1"/>
    <property type="gene ID" value="ENSPREG00000015079.1"/>
</dbReference>
<evidence type="ECO:0000256" key="13">
    <source>
        <dbReference type="SAM" id="MobiDB-lite"/>
    </source>
</evidence>
<evidence type="ECO:0000256" key="8">
    <source>
        <dbReference type="ARBA" id="ARBA00023125"/>
    </source>
</evidence>
<comment type="subcellular location">
    <subcellularLocation>
        <location evidence="1">Nucleus</location>
    </subcellularLocation>
</comment>
<dbReference type="GO" id="GO:0005634">
    <property type="term" value="C:nucleus"/>
    <property type="evidence" value="ECO:0007669"/>
    <property type="project" value="UniProtKB-SubCell"/>
</dbReference>
<dbReference type="GO" id="GO:0001708">
    <property type="term" value="P:cell fate specification"/>
    <property type="evidence" value="ECO:0007669"/>
    <property type="project" value="UniProtKB-ARBA"/>
</dbReference>
<dbReference type="PANTHER" id="PTHR23233">
    <property type="entry name" value="SAL-LIKE PROTEIN"/>
    <property type="match status" value="1"/>
</dbReference>
<dbReference type="FunFam" id="3.30.160.60:FF:000215">
    <property type="entry name" value="Spalt-like transcription factor 3"/>
    <property type="match status" value="1"/>
</dbReference>
<dbReference type="GO" id="GO:0048513">
    <property type="term" value="P:animal organ development"/>
    <property type="evidence" value="ECO:0007669"/>
    <property type="project" value="UniProtKB-ARBA"/>
</dbReference>
<evidence type="ECO:0000256" key="5">
    <source>
        <dbReference type="ARBA" id="ARBA00022771"/>
    </source>
</evidence>
<evidence type="ECO:0000256" key="9">
    <source>
        <dbReference type="ARBA" id="ARBA00023163"/>
    </source>
</evidence>
<dbReference type="CDD" id="cd20908">
    <property type="entry name" value="SUF4-like"/>
    <property type="match status" value="1"/>
</dbReference>
<evidence type="ECO:0000256" key="2">
    <source>
        <dbReference type="ARBA" id="ARBA00022553"/>
    </source>
</evidence>
<dbReference type="OMA" id="MELEHCP"/>
<evidence type="ECO:0000256" key="4">
    <source>
        <dbReference type="ARBA" id="ARBA00022737"/>
    </source>
</evidence>
<dbReference type="GO" id="GO:0009791">
    <property type="term" value="P:post-embryonic development"/>
    <property type="evidence" value="ECO:0007669"/>
    <property type="project" value="UniProtKB-ARBA"/>
</dbReference>
<dbReference type="GO" id="GO:0000978">
    <property type="term" value="F:RNA polymerase II cis-regulatory region sequence-specific DNA binding"/>
    <property type="evidence" value="ECO:0007669"/>
    <property type="project" value="TreeGrafter"/>
</dbReference>
<feature type="domain" description="C2H2-type" evidence="14">
    <location>
        <begin position="994"/>
        <end position="1021"/>
    </location>
</feature>
<feature type="domain" description="C2H2-type" evidence="14">
    <location>
        <begin position="1022"/>
        <end position="1044"/>
    </location>
</feature>
<dbReference type="FunFam" id="3.30.160.60:FF:001874">
    <property type="entry name" value="sal-like protein 4 isoform X2"/>
    <property type="match status" value="1"/>
</dbReference>
<feature type="region of interest" description="Disordered" evidence="13">
    <location>
        <begin position="827"/>
        <end position="861"/>
    </location>
</feature>
<evidence type="ECO:0000256" key="3">
    <source>
        <dbReference type="ARBA" id="ARBA00022723"/>
    </source>
</evidence>
<evidence type="ECO:0000256" key="12">
    <source>
        <dbReference type="PROSITE-ProRule" id="PRU00042"/>
    </source>
</evidence>
<comment type="similarity">
    <text evidence="11">Belongs to the sal C2H2-type zinc-finger protein family.</text>
</comment>
<reference evidence="15" key="3">
    <citation type="submission" date="2025-09" db="UniProtKB">
        <authorList>
            <consortium name="Ensembl"/>
        </authorList>
    </citation>
    <scope>IDENTIFICATION</scope>
    <source>
        <strain evidence="15">Guanapo</strain>
    </source>
</reference>
<sequence length="1154" mass="124378">MSRRKQARPQQLRSEEEEEESRGAARCRTAAGLAVEVGAGSRSSEETHICARCCAQFFTWTEMMRHQGVCTEEPMVLVVKDDLPEEPPVEASPLPSVASSNSSAAESTDAAFELTNDNDSLDQLEERRDWDEDLDLEAPNPPPPDSTQASAAGRMPGTNVTLEILHSTRVAVAQFSQGMKSSSLGEKATSAAIPVILEHLLALQQQQVRQLQLIEQICSQVSVMKPQPTQAALNPASRPVALDSNLRVIPPPILPLSGTMPSSINGQAAESLPAVLEKPQSLPSHSFCGKSALMSSSPESSSSPICSSMLLPPCSDSSSISSSSACLPQPGLLSSSSSLPFLPQSPPSGVIFPNPLASIAATANALDPLSALIKQRKGKLPNLPLFEAKPSPEEPFFKHKCRFCAKVFGSDSALQIHLRSHTGERPFKCNICGNRFSTKGNLKVHFQRHKDKYPNVQMNPFPVPEYLDNVPTSSGIPYGMSVTPEKPVSSWLDSKLLVATLPATLALPLSSTIPRVGGSSDPVNVSALVKSPYQAAPSECVSDPPNQRGVQAGFSPVPQTDASKILKTDEAQLPQSHTQSPRADPVGEIPSRTTTPVLNTSASFDSSSPPVLHLTDSLQTSETSKLQQLVENIDKKLSDPNQCILCHRILSCQSALRMHYRVHTGERPFKCKACSRAFTTKGNLKTHVTVHRETPPVQVQHSCPICEKKFTNAVALQQHIRLHMVGQTPDTAAMERLQDMDSYESLSSNGNDLTDDLSTDDEEEELENMEENINPPKPFIVDCRSPLKSVSELLGAAALNNQTRMVDTSVGPNHCFTEKMLLDGDSSLLSADGASSEKTMENSPHASESSCSPHAPTSLPQSVSEGLAISLLQTTDTSKPEELLAASVKREQCPTSVPDPSKAWLKDESQYSVSFQLSRDRGKTKVTCLDVNILKTLHLLTVCSVLSATDQSVSNLIHCSSSCSIKAEVSGQTQLNSMMTASLLGLPRRTPKQHNCKACGKNFSSASALQIHERTHTGEKPFVCSVCGRAFTTKGNLKVHMGTHVWSGGPARRGRRLSLENPLELLSGEALVLQKDLANRAVDSGFWNRYATAITSSLAMKSNEISVIQNRRVAQLHPLSIAGPIAGLNGTGIDLGSNRHFSMLIDDGKEIGIN</sequence>
<keyword evidence="3" id="KW-0479">Metal-binding</keyword>
<dbReference type="AlphaFoldDB" id="A0A3P9PKK7"/>
<dbReference type="Gene3D" id="3.30.160.60">
    <property type="entry name" value="Classic Zinc Finger"/>
    <property type="match status" value="7"/>
</dbReference>
<name>A0A3P9PKK7_POERE</name>
<evidence type="ECO:0000313" key="16">
    <source>
        <dbReference type="Proteomes" id="UP000242638"/>
    </source>
</evidence>
<proteinExistence type="inferred from homology"/>
<dbReference type="GO" id="GO:0061061">
    <property type="term" value="P:muscle structure development"/>
    <property type="evidence" value="ECO:0007669"/>
    <property type="project" value="UniProtKB-ARBA"/>
</dbReference>
<organism evidence="15 16">
    <name type="scientific">Poecilia reticulata</name>
    <name type="common">Guppy</name>
    <name type="synonym">Acanthophacelus reticulatus</name>
    <dbReference type="NCBI Taxonomy" id="8081"/>
    <lineage>
        <taxon>Eukaryota</taxon>
        <taxon>Metazoa</taxon>
        <taxon>Chordata</taxon>
        <taxon>Craniata</taxon>
        <taxon>Vertebrata</taxon>
        <taxon>Euteleostomi</taxon>
        <taxon>Actinopterygii</taxon>
        <taxon>Neopterygii</taxon>
        <taxon>Teleostei</taxon>
        <taxon>Neoteleostei</taxon>
        <taxon>Acanthomorphata</taxon>
        <taxon>Ovalentaria</taxon>
        <taxon>Atherinomorphae</taxon>
        <taxon>Cyprinodontiformes</taxon>
        <taxon>Poeciliidae</taxon>
        <taxon>Poeciliinae</taxon>
        <taxon>Poecilia</taxon>
    </lineage>
</organism>
<dbReference type="GO" id="GO:0048699">
    <property type="term" value="P:generation of neurons"/>
    <property type="evidence" value="ECO:0007669"/>
    <property type="project" value="UniProtKB-ARBA"/>
</dbReference>
<dbReference type="STRING" id="8081.ENSPREP00000022324"/>
<evidence type="ECO:0000256" key="10">
    <source>
        <dbReference type="ARBA" id="ARBA00023242"/>
    </source>
</evidence>
<feature type="compositionally biased region" description="Acidic residues" evidence="13">
    <location>
        <begin position="753"/>
        <end position="770"/>
    </location>
</feature>
<evidence type="ECO:0000259" key="14">
    <source>
        <dbReference type="PROSITE" id="PS50157"/>
    </source>
</evidence>
<feature type="region of interest" description="Disordered" evidence="13">
    <location>
        <begin position="536"/>
        <end position="558"/>
    </location>
</feature>
<feature type="region of interest" description="Disordered" evidence="13">
    <location>
        <begin position="133"/>
        <end position="154"/>
    </location>
</feature>
<dbReference type="FunFam" id="3.30.160.60:FF:000130">
    <property type="entry name" value="Spalt-like transcription factor 4"/>
    <property type="match status" value="1"/>
</dbReference>
<dbReference type="InterPro" id="IPR051565">
    <property type="entry name" value="Sal_C2H2-zinc-finger"/>
</dbReference>
<protein>
    <submittedName>
        <fullName evidence="15">Spalt-like transcription factor 3b</fullName>
    </submittedName>
</protein>
<feature type="domain" description="C2H2-type" evidence="14">
    <location>
        <begin position="427"/>
        <end position="454"/>
    </location>
</feature>
<feature type="domain" description="C2H2-type" evidence="14">
    <location>
        <begin position="669"/>
        <end position="696"/>
    </location>
</feature>
<keyword evidence="5 12" id="KW-0863">Zinc-finger</keyword>
<dbReference type="Proteomes" id="UP000242638">
    <property type="component" value="Unassembled WGS sequence"/>
</dbReference>
<evidence type="ECO:0000256" key="6">
    <source>
        <dbReference type="ARBA" id="ARBA00022833"/>
    </source>
</evidence>
<keyword evidence="6" id="KW-0862">Zinc</keyword>
<feature type="region of interest" description="Disordered" evidence="13">
    <location>
        <begin position="570"/>
        <end position="610"/>
    </location>
</feature>
<dbReference type="GeneTree" id="ENSGT00940000159356"/>
<accession>A0A3P9PKK7</accession>
<dbReference type="FunFam" id="3.30.160.60:FF:000025">
    <property type="entry name" value="Spalt-like transcription factor 1"/>
    <property type="match status" value="1"/>
</dbReference>
<dbReference type="SMART" id="SM00355">
    <property type="entry name" value="ZnF_C2H2"/>
    <property type="match status" value="7"/>
</dbReference>
<feature type="domain" description="C2H2-type" evidence="14">
    <location>
        <begin position="701"/>
        <end position="729"/>
    </location>
</feature>
<dbReference type="PANTHER" id="PTHR23233:SF15">
    <property type="entry name" value="SAL-LIKE PROTEIN 2"/>
    <property type="match status" value="1"/>
</dbReference>
<dbReference type="GO" id="GO:0000981">
    <property type="term" value="F:DNA-binding transcription factor activity, RNA polymerase II-specific"/>
    <property type="evidence" value="ECO:0007669"/>
    <property type="project" value="TreeGrafter"/>
</dbReference>
<evidence type="ECO:0000256" key="1">
    <source>
        <dbReference type="ARBA" id="ARBA00004123"/>
    </source>
</evidence>
<reference evidence="16" key="1">
    <citation type="submission" date="2013-11" db="EMBL/GenBank/DDBJ databases">
        <title>The genomic landscape of the Guanapo guppy.</title>
        <authorList>
            <person name="Kuenstner A."/>
            <person name="Dreyer C."/>
        </authorList>
    </citation>
    <scope>NUCLEOTIDE SEQUENCE</scope>
    <source>
        <strain evidence="16">Guanapo</strain>
    </source>
</reference>
<keyword evidence="4" id="KW-0677">Repeat</keyword>
<dbReference type="GO" id="GO:0008270">
    <property type="term" value="F:zinc ion binding"/>
    <property type="evidence" value="ECO:0007669"/>
    <property type="project" value="UniProtKB-KW"/>
</dbReference>
<feature type="compositionally biased region" description="Polar residues" evidence="13">
    <location>
        <begin position="591"/>
        <end position="609"/>
    </location>
</feature>
<dbReference type="InterPro" id="IPR036236">
    <property type="entry name" value="Znf_C2H2_sf"/>
</dbReference>
<evidence type="ECO:0000256" key="7">
    <source>
        <dbReference type="ARBA" id="ARBA00023015"/>
    </source>
</evidence>
<keyword evidence="9" id="KW-0804">Transcription</keyword>
<dbReference type="Bgee" id="ENSPREG00000015079">
    <property type="expression patterns" value="Expressed in head"/>
</dbReference>